<evidence type="ECO:0000256" key="1">
    <source>
        <dbReference type="SAM" id="MobiDB-lite"/>
    </source>
</evidence>
<sequence length="190" mass="20918">MALGDCETVRLQASFRCGSRKSLPQNQALKIPLKHIPDMAQSIVENGEPARIQSPASIVTIPKRAVATRKLFSEEMQQGLLSGNKASHSSHSYFVKELEKSLETLIANSPSQSPSTTSEGSTTGTVIATAPNRFDCLQVEDVEEDDNSEAMVHAPGNHTKEEAEQTFEVIDESEQQLERLVILHDYLKEL</sequence>
<feature type="domain" description="DUF6604" evidence="2">
    <location>
        <begin position="17"/>
        <end position="183"/>
    </location>
</feature>
<evidence type="ECO:0000259" key="2">
    <source>
        <dbReference type="Pfam" id="PF20253"/>
    </source>
</evidence>
<gene>
    <name evidence="3" type="ORF">A1O7_07926</name>
</gene>
<accession>W9VPV7</accession>
<dbReference type="HOGENOM" id="CLU_1427846_0_0_1"/>
<dbReference type="Pfam" id="PF20253">
    <property type="entry name" value="DUF6604"/>
    <property type="match status" value="1"/>
</dbReference>
<reference evidence="3 4" key="1">
    <citation type="submission" date="2013-03" db="EMBL/GenBank/DDBJ databases">
        <title>The Genome Sequence of Cladophialophora yegresii CBS 114405.</title>
        <authorList>
            <consortium name="The Broad Institute Genomics Platform"/>
            <person name="Cuomo C."/>
            <person name="de Hoog S."/>
            <person name="Gorbushina A."/>
            <person name="Walker B."/>
            <person name="Young S.K."/>
            <person name="Zeng Q."/>
            <person name="Gargeya S."/>
            <person name="Fitzgerald M."/>
            <person name="Haas B."/>
            <person name="Abouelleil A."/>
            <person name="Allen A.W."/>
            <person name="Alvarado L."/>
            <person name="Arachchi H.M."/>
            <person name="Berlin A.M."/>
            <person name="Chapman S.B."/>
            <person name="Gainer-Dewar J."/>
            <person name="Goldberg J."/>
            <person name="Griggs A."/>
            <person name="Gujja S."/>
            <person name="Hansen M."/>
            <person name="Howarth C."/>
            <person name="Imamovic A."/>
            <person name="Ireland A."/>
            <person name="Larimer J."/>
            <person name="McCowan C."/>
            <person name="Murphy C."/>
            <person name="Pearson M."/>
            <person name="Poon T.W."/>
            <person name="Priest M."/>
            <person name="Roberts A."/>
            <person name="Saif S."/>
            <person name="Shea T."/>
            <person name="Sisk P."/>
            <person name="Sykes S."/>
            <person name="Wortman J."/>
            <person name="Nusbaum C."/>
            <person name="Birren B."/>
        </authorList>
    </citation>
    <scope>NUCLEOTIDE SEQUENCE [LARGE SCALE GENOMIC DNA]</scope>
    <source>
        <strain evidence="3 4">CBS 114405</strain>
    </source>
</reference>
<proteinExistence type="predicted"/>
<keyword evidence="4" id="KW-1185">Reference proteome</keyword>
<evidence type="ECO:0000313" key="4">
    <source>
        <dbReference type="Proteomes" id="UP000019473"/>
    </source>
</evidence>
<feature type="compositionally biased region" description="Low complexity" evidence="1">
    <location>
        <begin position="109"/>
        <end position="125"/>
    </location>
</feature>
<dbReference type="RefSeq" id="XP_007760112.1">
    <property type="nucleotide sequence ID" value="XM_007761922.1"/>
</dbReference>
<dbReference type="EMBL" id="AMGW01000005">
    <property type="protein sequence ID" value="EXJ57578.1"/>
    <property type="molecule type" value="Genomic_DNA"/>
</dbReference>
<evidence type="ECO:0000313" key="3">
    <source>
        <dbReference type="EMBL" id="EXJ57578.1"/>
    </source>
</evidence>
<name>W9VPV7_9EURO</name>
<comment type="caution">
    <text evidence="3">The sequence shown here is derived from an EMBL/GenBank/DDBJ whole genome shotgun (WGS) entry which is preliminary data.</text>
</comment>
<dbReference type="VEuPathDB" id="FungiDB:A1O7_07926"/>
<feature type="region of interest" description="Disordered" evidence="1">
    <location>
        <begin position="108"/>
        <end position="127"/>
    </location>
</feature>
<organism evidence="3 4">
    <name type="scientific">Cladophialophora yegresii CBS 114405</name>
    <dbReference type="NCBI Taxonomy" id="1182544"/>
    <lineage>
        <taxon>Eukaryota</taxon>
        <taxon>Fungi</taxon>
        <taxon>Dikarya</taxon>
        <taxon>Ascomycota</taxon>
        <taxon>Pezizomycotina</taxon>
        <taxon>Eurotiomycetes</taxon>
        <taxon>Chaetothyriomycetidae</taxon>
        <taxon>Chaetothyriales</taxon>
        <taxon>Herpotrichiellaceae</taxon>
        <taxon>Cladophialophora</taxon>
    </lineage>
</organism>
<dbReference type="InterPro" id="IPR046539">
    <property type="entry name" value="DUF6604"/>
</dbReference>
<dbReference type="AlphaFoldDB" id="W9VPV7"/>
<protein>
    <recommendedName>
        <fullName evidence="2">DUF6604 domain-containing protein</fullName>
    </recommendedName>
</protein>
<dbReference type="Proteomes" id="UP000019473">
    <property type="component" value="Unassembled WGS sequence"/>
</dbReference>
<dbReference type="GeneID" id="19182497"/>